<dbReference type="GO" id="GO:0033178">
    <property type="term" value="C:proton-transporting two-sector ATPase complex, catalytic domain"/>
    <property type="evidence" value="ECO:0007669"/>
    <property type="project" value="InterPro"/>
</dbReference>
<evidence type="ECO:0008006" key="5">
    <source>
        <dbReference type="Google" id="ProtNLM"/>
    </source>
</evidence>
<evidence type="ECO:0000256" key="1">
    <source>
        <dbReference type="ARBA" id="ARBA00005901"/>
    </source>
</evidence>
<protein>
    <recommendedName>
        <fullName evidence="5">V-type proton ATPase subunit E</fullName>
    </recommendedName>
</protein>
<sequence length="225" mass="25172">MQEAGTSTQIRQMVNFILQEAHEKANEIRIKTEHDFNIEKQMLVHNAKLALAEEYKAKARARQVEERIARSTALGEARVSKMKERDELLTKLIETAKESVAGVVKTPGYGDLMKKLIVQGLIKIEENEVVVLCRNADVELCNSVLQDAISTYKNIILKQTGSKVNPKVSINSQQSKMLPDHSCSGGVILTACHGRIVCDNTLDARVKLVYDELLPTIRNDLFISK</sequence>
<reference evidence="4" key="1">
    <citation type="submission" date="2021-01" db="EMBL/GenBank/DDBJ databases">
        <authorList>
            <person name="Corre E."/>
            <person name="Pelletier E."/>
            <person name="Niang G."/>
            <person name="Scheremetjew M."/>
            <person name="Finn R."/>
            <person name="Kale V."/>
            <person name="Holt S."/>
            <person name="Cochrane G."/>
            <person name="Meng A."/>
            <person name="Brown T."/>
            <person name="Cohen L."/>
        </authorList>
    </citation>
    <scope>NUCLEOTIDE SEQUENCE</scope>
    <source>
        <strain evidence="4">CCMP1510</strain>
    </source>
</reference>
<dbReference type="Gene3D" id="3.30.2320.30">
    <property type="entry name" value="ATP synthase, E subunit, C-terminal"/>
    <property type="match status" value="1"/>
</dbReference>
<proteinExistence type="inferred from homology"/>
<organism evidence="4">
    <name type="scientific">Aureoumbra lagunensis</name>
    <dbReference type="NCBI Taxonomy" id="44058"/>
    <lineage>
        <taxon>Eukaryota</taxon>
        <taxon>Sar</taxon>
        <taxon>Stramenopiles</taxon>
        <taxon>Ochrophyta</taxon>
        <taxon>Pelagophyceae</taxon>
        <taxon>Pelagomonadales</taxon>
        <taxon>Aureoumbra</taxon>
    </lineage>
</organism>
<accession>A0A7S3NPR8</accession>
<name>A0A7S3NPR8_9STRA</name>
<dbReference type="EMBL" id="HBIJ01022731">
    <property type="protein sequence ID" value="CAE0374075.1"/>
    <property type="molecule type" value="Transcribed_RNA"/>
</dbReference>
<dbReference type="SUPFAM" id="SSF160527">
    <property type="entry name" value="V-type ATPase subunit E-like"/>
    <property type="match status" value="1"/>
</dbReference>
<evidence type="ECO:0000256" key="3">
    <source>
        <dbReference type="ARBA" id="ARBA00023065"/>
    </source>
</evidence>
<evidence type="ECO:0000313" key="4">
    <source>
        <dbReference type="EMBL" id="CAE0374075.1"/>
    </source>
</evidence>
<dbReference type="InterPro" id="IPR002842">
    <property type="entry name" value="ATPase_V1_Esu"/>
</dbReference>
<dbReference type="HAMAP" id="MF_00311">
    <property type="entry name" value="ATP_synth_E_arch"/>
    <property type="match status" value="1"/>
</dbReference>
<dbReference type="InterPro" id="IPR038495">
    <property type="entry name" value="ATPase_E_C"/>
</dbReference>
<dbReference type="PANTHER" id="PTHR45715">
    <property type="entry name" value="ATPASE H+-TRANSPORTING V1 SUBUNIT E1A-RELATED"/>
    <property type="match status" value="1"/>
</dbReference>
<dbReference type="GO" id="GO:0046961">
    <property type="term" value="F:proton-transporting ATPase activity, rotational mechanism"/>
    <property type="evidence" value="ECO:0007669"/>
    <property type="project" value="InterPro"/>
</dbReference>
<dbReference type="Gene3D" id="6.10.250.1620">
    <property type="match status" value="1"/>
</dbReference>
<dbReference type="AlphaFoldDB" id="A0A7S3NPR8"/>
<gene>
    <name evidence="4" type="ORF">ALAG00032_LOCUS14878</name>
</gene>
<evidence type="ECO:0000256" key="2">
    <source>
        <dbReference type="ARBA" id="ARBA00022448"/>
    </source>
</evidence>
<keyword evidence="3" id="KW-0406">Ion transport</keyword>
<comment type="similarity">
    <text evidence="1">Belongs to the V-ATPase E subunit family.</text>
</comment>
<dbReference type="Pfam" id="PF01991">
    <property type="entry name" value="vATP-synt_E"/>
    <property type="match status" value="1"/>
</dbReference>
<keyword evidence="2" id="KW-0813">Transport</keyword>